<dbReference type="SUPFAM" id="SSF52540">
    <property type="entry name" value="P-loop containing nucleoside triphosphate hydrolases"/>
    <property type="match status" value="1"/>
</dbReference>
<evidence type="ECO:0000256" key="1">
    <source>
        <dbReference type="ARBA" id="ARBA00005446"/>
    </source>
</evidence>
<dbReference type="SMART" id="SM00490">
    <property type="entry name" value="HELICc"/>
    <property type="match status" value="1"/>
</dbReference>
<dbReference type="InterPro" id="IPR032284">
    <property type="entry name" value="RecQ_Zn-bd"/>
</dbReference>
<dbReference type="EMBL" id="JAZGJU010000035">
    <property type="protein sequence ID" value="MEE6128916.1"/>
    <property type="molecule type" value="Genomic_DNA"/>
</dbReference>
<reference evidence="15 16" key="1">
    <citation type="submission" date="2024-01" db="EMBL/GenBank/DDBJ databases">
        <title>Whole genome of Chryseobacterium arthrosphaerae NNCa 2741.</title>
        <authorList>
            <person name="Boriskina E.V."/>
            <person name="Gordinskaya N.A."/>
            <person name="Kropotov V.S."/>
            <person name="Alekseeva A.E."/>
            <person name="Makhova M.A."/>
            <person name="Kryazhev D.V."/>
            <person name="Shkurkina I.S."/>
        </authorList>
    </citation>
    <scope>NUCLEOTIDE SEQUENCE [LARGE SCALE GENOMIC DNA]</scope>
    <source>
        <strain evidence="15 16">NNCa 2741</strain>
    </source>
</reference>
<dbReference type="PANTHER" id="PTHR13710:SF105">
    <property type="entry name" value="ATP-DEPENDENT DNA HELICASE Q1"/>
    <property type="match status" value="1"/>
</dbReference>
<dbReference type="Pfam" id="PF00271">
    <property type="entry name" value="Helicase_C"/>
    <property type="match status" value="1"/>
</dbReference>
<dbReference type="InterPro" id="IPR004589">
    <property type="entry name" value="DNA_helicase_ATP-dep_RecQ"/>
</dbReference>
<keyword evidence="6" id="KW-0067">ATP-binding</keyword>
<dbReference type="Pfam" id="PF16124">
    <property type="entry name" value="RecQ_Zn_bind"/>
    <property type="match status" value="1"/>
</dbReference>
<dbReference type="SMART" id="SM00487">
    <property type="entry name" value="DEXDc"/>
    <property type="match status" value="1"/>
</dbReference>
<dbReference type="CDD" id="cd17920">
    <property type="entry name" value="DEXHc_RecQ"/>
    <property type="match status" value="1"/>
</dbReference>
<dbReference type="EC" id="5.6.2.4" evidence="10"/>
<comment type="similarity">
    <text evidence="1">Belongs to the helicase family. RecQ subfamily.</text>
</comment>
<evidence type="ECO:0000256" key="3">
    <source>
        <dbReference type="ARBA" id="ARBA00022741"/>
    </source>
</evidence>
<dbReference type="RefSeq" id="WP_241309559.1">
    <property type="nucleotide sequence ID" value="NZ_JAKYXJ010000003.1"/>
</dbReference>
<dbReference type="InterPro" id="IPR027417">
    <property type="entry name" value="P-loop_NTPase"/>
</dbReference>
<dbReference type="Pfam" id="PF00270">
    <property type="entry name" value="DEAD"/>
    <property type="match status" value="1"/>
</dbReference>
<dbReference type="PANTHER" id="PTHR13710">
    <property type="entry name" value="DNA HELICASE RECQ FAMILY MEMBER"/>
    <property type="match status" value="1"/>
</dbReference>
<evidence type="ECO:0000313" key="15">
    <source>
        <dbReference type="EMBL" id="MEE6128916.1"/>
    </source>
</evidence>
<comment type="caution">
    <text evidence="15">The sequence shown here is derived from an EMBL/GenBank/DDBJ whole genome shotgun (WGS) entry which is preliminary data.</text>
</comment>
<protein>
    <recommendedName>
        <fullName evidence="11">ATP-dependent DNA helicase RecQ</fullName>
        <ecNumber evidence="10">5.6.2.4</ecNumber>
    </recommendedName>
    <alternativeName>
        <fullName evidence="12">DNA 3'-5' helicase RecQ</fullName>
    </alternativeName>
</protein>
<feature type="domain" description="Helicase ATP-binding" evidence="13">
    <location>
        <begin position="32"/>
        <end position="200"/>
    </location>
</feature>
<evidence type="ECO:0000256" key="5">
    <source>
        <dbReference type="ARBA" id="ARBA00022806"/>
    </source>
</evidence>
<keyword evidence="5 15" id="KW-0347">Helicase</keyword>
<dbReference type="PROSITE" id="PS51192">
    <property type="entry name" value="HELICASE_ATP_BIND_1"/>
    <property type="match status" value="1"/>
</dbReference>
<proteinExistence type="inferred from homology"/>
<feature type="domain" description="Helicase C-terminal" evidence="14">
    <location>
        <begin position="221"/>
        <end position="391"/>
    </location>
</feature>
<keyword evidence="4" id="KW-0378">Hydrolase</keyword>
<evidence type="ECO:0000256" key="10">
    <source>
        <dbReference type="ARBA" id="ARBA00034808"/>
    </source>
</evidence>
<keyword evidence="2" id="KW-0479">Metal-binding</keyword>
<keyword evidence="16" id="KW-1185">Reference proteome</keyword>
<evidence type="ECO:0000313" key="16">
    <source>
        <dbReference type="Proteomes" id="UP001350005"/>
    </source>
</evidence>
<evidence type="ECO:0000256" key="6">
    <source>
        <dbReference type="ARBA" id="ARBA00022840"/>
    </source>
</evidence>
<dbReference type="PROSITE" id="PS51194">
    <property type="entry name" value="HELICASE_CTER"/>
    <property type="match status" value="1"/>
</dbReference>
<dbReference type="NCBIfam" id="TIGR00614">
    <property type="entry name" value="recQ_fam"/>
    <property type="match status" value="1"/>
</dbReference>
<evidence type="ECO:0000256" key="11">
    <source>
        <dbReference type="ARBA" id="ARBA00044535"/>
    </source>
</evidence>
<evidence type="ECO:0000256" key="8">
    <source>
        <dbReference type="ARBA" id="ARBA00023235"/>
    </source>
</evidence>
<name>A0ABU7R286_9FLAO</name>
<organism evidence="15 16">
    <name type="scientific">Chryseobacterium arthrosphaerae</name>
    <dbReference type="NCBI Taxonomy" id="651561"/>
    <lineage>
        <taxon>Bacteria</taxon>
        <taxon>Pseudomonadati</taxon>
        <taxon>Bacteroidota</taxon>
        <taxon>Flavobacteriia</taxon>
        <taxon>Flavobacteriales</taxon>
        <taxon>Weeksellaceae</taxon>
        <taxon>Chryseobacterium group</taxon>
        <taxon>Chryseobacterium</taxon>
    </lineage>
</organism>
<evidence type="ECO:0000256" key="12">
    <source>
        <dbReference type="ARBA" id="ARBA00044550"/>
    </source>
</evidence>
<dbReference type="InterPro" id="IPR036388">
    <property type="entry name" value="WH-like_DNA-bd_sf"/>
</dbReference>
<gene>
    <name evidence="15" type="ORF">V2E39_16075</name>
</gene>
<dbReference type="InterPro" id="IPR001650">
    <property type="entry name" value="Helicase_C-like"/>
</dbReference>
<evidence type="ECO:0000259" key="13">
    <source>
        <dbReference type="PROSITE" id="PS51192"/>
    </source>
</evidence>
<dbReference type="InterPro" id="IPR014001">
    <property type="entry name" value="Helicase_ATP-bd"/>
</dbReference>
<keyword evidence="3" id="KW-0547">Nucleotide-binding</keyword>
<evidence type="ECO:0000256" key="4">
    <source>
        <dbReference type="ARBA" id="ARBA00022801"/>
    </source>
</evidence>
<evidence type="ECO:0000256" key="9">
    <source>
        <dbReference type="ARBA" id="ARBA00034617"/>
    </source>
</evidence>
<dbReference type="GO" id="GO:0004386">
    <property type="term" value="F:helicase activity"/>
    <property type="evidence" value="ECO:0007669"/>
    <property type="project" value="UniProtKB-KW"/>
</dbReference>
<evidence type="ECO:0000256" key="7">
    <source>
        <dbReference type="ARBA" id="ARBA00023125"/>
    </source>
</evidence>
<sequence>MISPQDFQKLKYDTLKYFWGYTGFRDSQEEIIDAVIKEKDTLVLLPTGAGKSLCYQLPALLKEGTCLVVSPLLALMKDQVNQLKFRGIEAEYLSSELDEYDAEDIYNRCKEGLTKLLYISPERLTNTQFLQNIQDIQLSFIAVDEAHCISEWGQDFRPSYQNIKGFRSNNPEIPCLALTATATPKVLDEIKNKLELRNPSVFQKSFKRNNIRIFTEEVSDKFQRVFDILKYNNDSGIVYVRTRKEAEQLSEFLKKNQLKNVDYFHAGLTTKEKNAKQNLWNNSDNHVLISTNAFGMGIDKDNVRFVIHYSPAASLENYYQEIGRSGRDGKESFAFMLWNKQELLNFDQILKNQIPNKAEFLKIISYLYSIFQVAEFELPEKTFQLNINGIQNFTRLSKAKISNVLNFLHNQEIIYYNDNKSLSSLELFIKSDEIDQLPQKDAYFIELLFRTISGLTTHKVMFSEQQVSNKINVSTPLIKERLKELQQKNYLEYIDGALSSIKFLKPRDERAVHSAYWKLFEHIQRNKIQKWEEMKFYTENNSYCKMKLILAYFGEKNSKNCGHCSVCEKNKQSIFGKNISQQIINLLAKKPSTIEELSIQLSYHSKENILENLIFLLDSGKVRMLNFRTYMLNHE</sequence>
<comment type="catalytic activity">
    <reaction evidence="9">
        <text>Couples ATP hydrolysis with the unwinding of duplex DNA by translocating in the 3'-5' direction.</text>
        <dbReference type="EC" id="5.6.2.4"/>
    </reaction>
</comment>
<keyword evidence="7" id="KW-0238">DNA-binding</keyword>
<accession>A0ABU7R286</accession>
<dbReference type="Gene3D" id="1.10.10.10">
    <property type="entry name" value="Winged helix-like DNA-binding domain superfamily/Winged helix DNA-binding domain"/>
    <property type="match status" value="1"/>
</dbReference>
<dbReference type="Proteomes" id="UP001350005">
    <property type="component" value="Unassembled WGS sequence"/>
</dbReference>
<evidence type="ECO:0000259" key="14">
    <source>
        <dbReference type="PROSITE" id="PS51194"/>
    </source>
</evidence>
<keyword evidence="8" id="KW-0413">Isomerase</keyword>
<dbReference type="InterPro" id="IPR011545">
    <property type="entry name" value="DEAD/DEAH_box_helicase_dom"/>
</dbReference>
<evidence type="ECO:0000256" key="2">
    <source>
        <dbReference type="ARBA" id="ARBA00022723"/>
    </source>
</evidence>
<dbReference type="Gene3D" id="3.40.50.300">
    <property type="entry name" value="P-loop containing nucleotide triphosphate hydrolases"/>
    <property type="match status" value="2"/>
</dbReference>